<gene>
    <name evidence="4" type="ORF">COX22_03335</name>
</gene>
<name>A0A2G9ZKJ5_9BACT</name>
<dbReference type="SUPFAM" id="SSF75005">
    <property type="entry name" value="Arabinanase/levansucrase/invertase"/>
    <property type="match status" value="1"/>
</dbReference>
<dbReference type="PIRSF" id="PIRSF016202">
    <property type="entry name" value="PH1107"/>
    <property type="match status" value="1"/>
</dbReference>
<organism evidence="4 5">
    <name type="scientific">Candidatus Falkowbacteria bacterium CG23_combo_of_CG06-09_8_20_14_all_49_15</name>
    <dbReference type="NCBI Taxonomy" id="1974572"/>
    <lineage>
        <taxon>Bacteria</taxon>
        <taxon>Candidatus Falkowiibacteriota</taxon>
    </lineage>
</organism>
<comment type="caution">
    <text evidence="4">The sequence shown here is derived from an EMBL/GenBank/DDBJ whole genome shotgun (WGS) entry which is preliminary data.</text>
</comment>
<dbReference type="Gene3D" id="2.115.10.20">
    <property type="entry name" value="Glycosyl hydrolase domain, family 43"/>
    <property type="match status" value="1"/>
</dbReference>
<evidence type="ECO:0000256" key="2">
    <source>
        <dbReference type="ARBA" id="ARBA00022679"/>
    </source>
</evidence>
<dbReference type="Proteomes" id="UP000230729">
    <property type="component" value="Unassembled WGS sequence"/>
</dbReference>
<dbReference type="InterPro" id="IPR007184">
    <property type="entry name" value="Mannoside_phosphorylase"/>
</dbReference>
<sequence length="365" mass="41694">MRCGFKKSRRRRNLGPSRGQINTMIKVKKNGVLLTPGQNNFDAHSVLNPAVWQEGEKIHLIYRAINPDGISSLGYAELDGPLKIAARWDKPFIEQNSREEKKGVEDPRLVRIDGTFYLTYVAHDGFNAVSGLRLGPDLFNLKKNGIISPKIRYRDAGKLFSYTKLKDDYYFFASFYERYSGRNILVWHKDMIFFPEKINGQFVLLQRILPDIQLLRFDDPSQLKDKYFWLYQLIHLSENVILEGEHGFENRNIGGGAVPIKTKDGWLVIYHGVQENNRKRIYSAGAALFDLADPSRLIARLPYPLFSPTEDYELVGTVNNVVFPTGTALFGDDLYIYYGAADKYIATAVVSFSGLLAEILKHRRA</sequence>
<dbReference type="GO" id="GO:0016757">
    <property type="term" value="F:glycosyltransferase activity"/>
    <property type="evidence" value="ECO:0007669"/>
    <property type="project" value="UniProtKB-KW"/>
</dbReference>
<dbReference type="PANTHER" id="PTHR34106">
    <property type="entry name" value="GLYCOSIDASE"/>
    <property type="match status" value="1"/>
</dbReference>
<dbReference type="InterPro" id="IPR023296">
    <property type="entry name" value="Glyco_hydro_beta-prop_sf"/>
</dbReference>
<dbReference type="Pfam" id="PF04041">
    <property type="entry name" value="Glyco_hydro_130"/>
    <property type="match status" value="1"/>
</dbReference>
<proteinExistence type="inferred from homology"/>
<dbReference type="AlphaFoldDB" id="A0A2G9ZKJ5"/>
<keyword evidence="1" id="KW-0328">Glycosyltransferase</keyword>
<dbReference type="CDD" id="cd18614">
    <property type="entry name" value="GH130"/>
    <property type="match status" value="1"/>
</dbReference>
<accession>A0A2G9ZKJ5</accession>
<protein>
    <submittedName>
        <fullName evidence="4">Pesticidal protein Cry7Aa</fullName>
    </submittedName>
</protein>
<evidence type="ECO:0000313" key="5">
    <source>
        <dbReference type="Proteomes" id="UP000230729"/>
    </source>
</evidence>
<dbReference type="PANTHER" id="PTHR34106:SF5">
    <property type="entry name" value="GLYCOSIDASE"/>
    <property type="match status" value="1"/>
</dbReference>
<evidence type="ECO:0000313" key="4">
    <source>
        <dbReference type="EMBL" id="PIP33621.1"/>
    </source>
</evidence>
<evidence type="ECO:0000256" key="1">
    <source>
        <dbReference type="ARBA" id="ARBA00022676"/>
    </source>
</evidence>
<comment type="similarity">
    <text evidence="3">Belongs to the glycosyl hydrolase 130 family.</text>
</comment>
<evidence type="ECO:0000256" key="3">
    <source>
        <dbReference type="ARBA" id="ARBA00024356"/>
    </source>
</evidence>
<dbReference type="EMBL" id="PCSD01000081">
    <property type="protein sequence ID" value="PIP33621.1"/>
    <property type="molecule type" value="Genomic_DNA"/>
</dbReference>
<reference evidence="4 5" key="1">
    <citation type="submission" date="2017-09" db="EMBL/GenBank/DDBJ databases">
        <title>Depth-based differentiation of microbial function through sediment-hosted aquifers and enrichment of novel symbionts in the deep terrestrial subsurface.</title>
        <authorList>
            <person name="Probst A.J."/>
            <person name="Ladd B."/>
            <person name="Jarett J.K."/>
            <person name="Geller-Mcgrath D.E."/>
            <person name="Sieber C.M."/>
            <person name="Emerson J.B."/>
            <person name="Anantharaman K."/>
            <person name="Thomas B.C."/>
            <person name="Malmstrom R."/>
            <person name="Stieglmeier M."/>
            <person name="Klingl A."/>
            <person name="Woyke T."/>
            <person name="Ryan C.M."/>
            <person name="Banfield J.F."/>
        </authorList>
    </citation>
    <scope>NUCLEOTIDE SEQUENCE [LARGE SCALE GENOMIC DNA]</scope>
    <source>
        <strain evidence="4">CG23_combo_of_CG06-09_8_20_14_all_49_15</strain>
    </source>
</reference>
<keyword evidence="2" id="KW-0808">Transferase</keyword>